<protein>
    <recommendedName>
        <fullName evidence="10">Palmitoyltransferase</fullName>
        <ecNumber evidence="10">2.3.1.225</ecNumber>
    </recommendedName>
</protein>
<dbReference type="EC" id="2.3.1.225" evidence="10"/>
<dbReference type="HOGENOM" id="CLU_027721_6_0_1"/>
<dbReference type="InterPro" id="IPR001594">
    <property type="entry name" value="Palmitoyltrfase_DHHC"/>
</dbReference>
<proteinExistence type="inferred from homology"/>
<feature type="transmembrane region" description="Helical" evidence="10">
    <location>
        <begin position="129"/>
        <end position="149"/>
    </location>
</feature>
<dbReference type="PROSITE" id="PS50216">
    <property type="entry name" value="DHHC"/>
    <property type="match status" value="1"/>
</dbReference>
<comment type="domain">
    <text evidence="10">The DHHC domain is required for palmitoyltransferase activity.</text>
</comment>
<evidence type="ECO:0000256" key="8">
    <source>
        <dbReference type="ARBA" id="ARBA00023315"/>
    </source>
</evidence>
<comment type="subcellular location">
    <subcellularLocation>
        <location evidence="1">Membrane</location>
        <topology evidence="1">Multi-pass membrane protein</topology>
    </subcellularLocation>
</comment>
<feature type="domain" description="Palmitoyltransferase DHHC" evidence="11">
    <location>
        <begin position="78"/>
        <end position="203"/>
    </location>
</feature>
<name>L2GX06_VAVCU</name>
<dbReference type="Proteomes" id="UP000011081">
    <property type="component" value="Unassembled WGS sequence"/>
</dbReference>
<evidence type="ECO:0000256" key="3">
    <source>
        <dbReference type="ARBA" id="ARBA00022692"/>
    </source>
</evidence>
<dbReference type="GO" id="GO:0019706">
    <property type="term" value="F:protein-cysteine S-palmitoyltransferase activity"/>
    <property type="evidence" value="ECO:0007669"/>
    <property type="project" value="UniProtKB-EC"/>
</dbReference>
<evidence type="ECO:0000313" key="13">
    <source>
        <dbReference type="Proteomes" id="UP000011081"/>
    </source>
</evidence>
<dbReference type="VEuPathDB" id="MicrosporidiaDB:VCUG_00257"/>
<dbReference type="OrthoDB" id="331948at2759"/>
<dbReference type="InParanoid" id="L2GX06"/>
<keyword evidence="7" id="KW-0449">Lipoprotein</keyword>
<dbReference type="PANTHER" id="PTHR12246">
    <property type="entry name" value="PALMITOYLTRANSFERASE ZDHHC16"/>
    <property type="match status" value="1"/>
</dbReference>
<evidence type="ECO:0000313" key="12">
    <source>
        <dbReference type="EMBL" id="ELA48216.1"/>
    </source>
</evidence>
<dbReference type="RefSeq" id="XP_008073278.1">
    <property type="nucleotide sequence ID" value="XM_008075087.1"/>
</dbReference>
<keyword evidence="4 10" id="KW-1133">Transmembrane helix</keyword>
<dbReference type="STRING" id="948595.L2GX06"/>
<comment type="similarity">
    <text evidence="10">Belongs to the DHHC palmitoyltransferase family.</text>
</comment>
<dbReference type="OMA" id="CEQWPPR"/>
<evidence type="ECO:0000256" key="1">
    <source>
        <dbReference type="ARBA" id="ARBA00004141"/>
    </source>
</evidence>
<evidence type="ECO:0000256" key="6">
    <source>
        <dbReference type="ARBA" id="ARBA00023139"/>
    </source>
</evidence>
<sequence length="278" mass="33376">MEKNDFKRFCVVIILTLTLHLITMPVLLYGQKMNVFRISFLIFHNFLAFWVYFFMALVKKKKGFVEYNEQTTELLRKEPNKYCILCDNYKPERAHHCSKCRQCVRKMDHHCMWLGNCVNNDNLGHFIRMLLYAVLSLLVLSVFSIYSIVRRDRFGPPFLFRIILVFVVTIAVLSSLLFLALGFFLIERFIFVLKNLTYLESCNLEAFKENGMHHLIKSPYNLGWWKNLQVQMGKPYFLYMYGEEGDGLFFEKNFECEQWPPRQMVDRWRRYNEIPFLP</sequence>
<dbReference type="GO" id="GO:0016020">
    <property type="term" value="C:membrane"/>
    <property type="evidence" value="ECO:0007669"/>
    <property type="project" value="UniProtKB-SubCell"/>
</dbReference>
<keyword evidence="6" id="KW-0564">Palmitate</keyword>
<evidence type="ECO:0000259" key="11">
    <source>
        <dbReference type="Pfam" id="PF01529"/>
    </source>
</evidence>
<gene>
    <name evidence="12" type="ORF">VCUG_00257</name>
</gene>
<feature type="transmembrane region" description="Helical" evidence="10">
    <location>
        <begin position="161"/>
        <end position="186"/>
    </location>
</feature>
<accession>L2GX06</accession>
<organism evidence="12 13">
    <name type="scientific">Vavraia culicis (isolate floridensis)</name>
    <name type="common">Microsporidian parasite</name>
    <dbReference type="NCBI Taxonomy" id="948595"/>
    <lineage>
        <taxon>Eukaryota</taxon>
        <taxon>Fungi</taxon>
        <taxon>Fungi incertae sedis</taxon>
        <taxon>Microsporidia</taxon>
        <taxon>Pleistophoridae</taxon>
        <taxon>Vavraia</taxon>
    </lineage>
</organism>
<keyword evidence="3 10" id="KW-0812">Transmembrane</keyword>
<evidence type="ECO:0000256" key="9">
    <source>
        <dbReference type="ARBA" id="ARBA00048048"/>
    </source>
</evidence>
<evidence type="ECO:0000256" key="7">
    <source>
        <dbReference type="ARBA" id="ARBA00023288"/>
    </source>
</evidence>
<keyword evidence="5 10" id="KW-0472">Membrane</keyword>
<feature type="transmembrane region" description="Helical" evidence="10">
    <location>
        <begin position="9"/>
        <end position="29"/>
    </location>
</feature>
<feature type="transmembrane region" description="Helical" evidence="10">
    <location>
        <begin position="35"/>
        <end position="58"/>
    </location>
</feature>
<evidence type="ECO:0000256" key="10">
    <source>
        <dbReference type="RuleBase" id="RU079119"/>
    </source>
</evidence>
<keyword evidence="2 10" id="KW-0808">Transferase</keyword>
<evidence type="ECO:0000256" key="2">
    <source>
        <dbReference type="ARBA" id="ARBA00022679"/>
    </source>
</evidence>
<reference evidence="13" key="1">
    <citation type="submission" date="2011-03" db="EMBL/GenBank/DDBJ databases">
        <title>The genome sequence of Vavraia culicis strain floridensis.</title>
        <authorList>
            <consortium name="The Broad Institute Genome Sequencing Platform"/>
            <person name="Cuomo C."/>
            <person name="Becnel J."/>
            <person name="Sanscrainte N."/>
            <person name="Young S.K."/>
            <person name="Zeng Q."/>
            <person name="Gargeya S."/>
            <person name="Fitzgerald M."/>
            <person name="Haas B."/>
            <person name="Abouelleil A."/>
            <person name="Alvarado L."/>
            <person name="Arachchi H.M."/>
            <person name="Berlin A."/>
            <person name="Chapman S.B."/>
            <person name="Gearin G."/>
            <person name="Goldberg J."/>
            <person name="Griggs A."/>
            <person name="Gujja S."/>
            <person name="Hansen M."/>
            <person name="Heiman D."/>
            <person name="Howarth C."/>
            <person name="Larimer J."/>
            <person name="Lui A."/>
            <person name="MacDonald P.J.P."/>
            <person name="McCowen C."/>
            <person name="Montmayeur A."/>
            <person name="Murphy C."/>
            <person name="Neiman D."/>
            <person name="Pearson M."/>
            <person name="Priest M."/>
            <person name="Roberts A."/>
            <person name="Saif S."/>
            <person name="Shea T."/>
            <person name="Sisk P."/>
            <person name="Stolte C."/>
            <person name="Sykes S."/>
            <person name="Wortman J."/>
            <person name="Nusbaum C."/>
            <person name="Birren B."/>
        </authorList>
    </citation>
    <scope>NUCLEOTIDE SEQUENCE [LARGE SCALE GENOMIC DNA]</scope>
    <source>
        <strain evidence="13">floridensis</strain>
    </source>
</reference>
<keyword evidence="13" id="KW-1185">Reference proteome</keyword>
<evidence type="ECO:0000256" key="5">
    <source>
        <dbReference type="ARBA" id="ARBA00023136"/>
    </source>
</evidence>
<dbReference type="GeneID" id="19878147"/>
<comment type="catalytic activity">
    <reaction evidence="9 10">
        <text>L-cysteinyl-[protein] + hexadecanoyl-CoA = S-hexadecanoyl-L-cysteinyl-[protein] + CoA</text>
        <dbReference type="Rhea" id="RHEA:36683"/>
        <dbReference type="Rhea" id="RHEA-COMP:10131"/>
        <dbReference type="Rhea" id="RHEA-COMP:11032"/>
        <dbReference type="ChEBI" id="CHEBI:29950"/>
        <dbReference type="ChEBI" id="CHEBI:57287"/>
        <dbReference type="ChEBI" id="CHEBI:57379"/>
        <dbReference type="ChEBI" id="CHEBI:74151"/>
        <dbReference type="EC" id="2.3.1.225"/>
    </reaction>
</comment>
<dbReference type="EMBL" id="GL877406">
    <property type="protein sequence ID" value="ELA48216.1"/>
    <property type="molecule type" value="Genomic_DNA"/>
</dbReference>
<evidence type="ECO:0000256" key="4">
    <source>
        <dbReference type="ARBA" id="ARBA00022989"/>
    </source>
</evidence>
<dbReference type="AlphaFoldDB" id="L2GX06"/>
<dbReference type="InterPro" id="IPR039859">
    <property type="entry name" value="PFA4/ZDH16/20/ERF2-like"/>
</dbReference>
<keyword evidence="8 10" id="KW-0012">Acyltransferase</keyword>
<dbReference type="Pfam" id="PF01529">
    <property type="entry name" value="DHHC"/>
    <property type="match status" value="1"/>
</dbReference>